<keyword evidence="5" id="KW-0007">Acetylation</keyword>
<dbReference type="PRINTS" id="PR00196">
    <property type="entry name" value="ANNEXIN"/>
</dbReference>
<dbReference type="PRINTS" id="PR00200">
    <property type="entry name" value="ANNEXINIV"/>
</dbReference>
<dbReference type="Pfam" id="PF00191">
    <property type="entry name" value="Annexin"/>
    <property type="match status" value="4"/>
</dbReference>
<keyword evidence="8" id="KW-0968">Cytoplasmic vesicle</keyword>
<dbReference type="InterPro" id="IPR018252">
    <property type="entry name" value="Annexin_repeat_CS"/>
</dbReference>
<dbReference type="InterPro" id="IPR001464">
    <property type="entry name" value="Annexin"/>
</dbReference>
<comment type="subcellular location">
    <subcellularLocation>
        <location evidence="9">Zymogen granule membrane</location>
        <topology evidence="9">Peripheral membrane protein</topology>
    </subcellularLocation>
</comment>
<evidence type="ECO:0000313" key="12">
    <source>
        <dbReference type="Proteomes" id="UP000694388"/>
    </source>
</evidence>
<dbReference type="PROSITE" id="PS00223">
    <property type="entry name" value="ANNEXIN_1"/>
    <property type="match status" value="3"/>
</dbReference>
<dbReference type="InterPro" id="IPR002391">
    <property type="entry name" value="ANX4"/>
</dbReference>
<dbReference type="OMA" id="CRTETIR"/>
<evidence type="ECO:0000313" key="11">
    <source>
        <dbReference type="Ensembl" id="ENSEBUP00000001666.1"/>
    </source>
</evidence>
<dbReference type="PANTHER" id="PTHR10502">
    <property type="entry name" value="ANNEXIN"/>
    <property type="match status" value="1"/>
</dbReference>
<evidence type="ECO:0000256" key="3">
    <source>
        <dbReference type="ARBA" id="ARBA00022737"/>
    </source>
</evidence>
<keyword evidence="6 10" id="KW-0041">Annexin</keyword>
<evidence type="ECO:0000256" key="1">
    <source>
        <dbReference type="ARBA" id="ARBA00007831"/>
    </source>
</evidence>
<dbReference type="Proteomes" id="UP000694388">
    <property type="component" value="Unplaced"/>
</dbReference>
<dbReference type="InterPro" id="IPR037104">
    <property type="entry name" value="Annexin_sf"/>
</dbReference>
<comment type="domain">
    <text evidence="10">A pair of annexin repeats may form one binding site for calcium and phospholipid.</text>
</comment>
<keyword evidence="7 10" id="KW-0111">Calcium/phospholipid-binding</keyword>
<dbReference type="GO" id="GO:0005509">
    <property type="term" value="F:calcium ion binding"/>
    <property type="evidence" value="ECO:0007669"/>
    <property type="project" value="InterPro"/>
</dbReference>
<sequence>MSRGGSVREFPNFNPQDDAEKLHKAMKGFGTDEQAIIDVLAKRSNSQRQKLLVQYKTCYGKDLIEDLKSEISGKFEDVVLGLLKKPDVYDAQQLREAIKGAGTDERCLIEILASRKNKNIQEVFRTYKTEYGRNLEDDVMSDTSGHFQRVLVSLITGNRDEDIPVDNDLVMKDAQDLYEAGEKKLGTDETKFLSILCSRSVPHLRRVFPEYENICNKDIEKSIKKEMSGSLEDSLLAVVRCVKNKPSFFAWALHRSMKGMGTDDKTLIRLMVSRCEVDMLDIRHEYKQDYGESLYAAIKGDTSGDYRKILLELCGGDD</sequence>
<dbReference type="InterPro" id="IPR018502">
    <property type="entry name" value="Annexin_repeat"/>
</dbReference>
<comment type="similarity">
    <text evidence="1 10">Belongs to the annexin family.</text>
</comment>
<protein>
    <recommendedName>
        <fullName evidence="10">Annexin</fullName>
    </recommendedName>
</protein>
<dbReference type="AlphaFoldDB" id="A0A8C4N6Q9"/>
<dbReference type="FunFam" id="1.10.220.10:FF:000003">
    <property type="entry name" value="Annexin"/>
    <property type="match status" value="1"/>
</dbReference>
<evidence type="ECO:0000256" key="4">
    <source>
        <dbReference type="ARBA" id="ARBA00022837"/>
    </source>
</evidence>
<evidence type="ECO:0000256" key="6">
    <source>
        <dbReference type="ARBA" id="ARBA00023216"/>
    </source>
</evidence>
<dbReference type="Gene3D" id="1.10.220.10">
    <property type="entry name" value="Annexin"/>
    <property type="match status" value="4"/>
</dbReference>
<evidence type="ECO:0000256" key="7">
    <source>
        <dbReference type="ARBA" id="ARBA00023302"/>
    </source>
</evidence>
<evidence type="ECO:0000256" key="10">
    <source>
        <dbReference type="RuleBase" id="RU003540"/>
    </source>
</evidence>
<dbReference type="GO" id="GO:0042589">
    <property type="term" value="C:zymogen granule membrane"/>
    <property type="evidence" value="ECO:0007669"/>
    <property type="project" value="UniProtKB-SubCell"/>
</dbReference>
<reference evidence="11" key="1">
    <citation type="submission" date="2025-08" db="UniProtKB">
        <authorList>
            <consortium name="Ensembl"/>
        </authorList>
    </citation>
    <scope>IDENTIFICATION</scope>
</reference>
<keyword evidence="3 10" id="KW-0677">Repeat</keyword>
<dbReference type="GO" id="GO:0005886">
    <property type="term" value="C:plasma membrane"/>
    <property type="evidence" value="ECO:0007669"/>
    <property type="project" value="TreeGrafter"/>
</dbReference>
<dbReference type="FunFam" id="1.10.220.10:FF:000001">
    <property type="entry name" value="Annexin"/>
    <property type="match status" value="1"/>
</dbReference>
<dbReference type="GO" id="GO:0005634">
    <property type="term" value="C:nucleus"/>
    <property type="evidence" value="ECO:0007669"/>
    <property type="project" value="TreeGrafter"/>
</dbReference>
<accession>A0A8C4N6Q9</accession>
<keyword evidence="2" id="KW-0597">Phosphoprotein</keyword>
<dbReference type="FunFam" id="1.10.220.10:FF:000004">
    <property type="entry name" value="Annexin"/>
    <property type="match status" value="1"/>
</dbReference>
<dbReference type="PROSITE" id="PS51897">
    <property type="entry name" value="ANNEXIN_2"/>
    <property type="match status" value="4"/>
</dbReference>
<keyword evidence="12" id="KW-1185">Reference proteome</keyword>
<proteinExistence type="inferred from homology"/>
<name>A0A8C4N6Q9_EPTBU</name>
<evidence type="ECO:0000256" key="9">
    <source>
        <dbReference type="ARBA" id="ARBA00024321"/>
    </source>
</evidence>
<evidence type="ECO:0000256" key="8">
    <source>
        <dbReference type="ARBA" id="ARBA00023329"/>
    </source>
</evidence>
<dbReference type="PANTHER" id="PTHR10502:SF102">
    <property type="entry name" value="ANNEXIN B11"/>
    <property type="match status" value="1"/>
</dbReference>
<organism evidence="11 12">
    <name type="scientific">Eptatretus burgeri</name>
    <name type="common">Inshore hagfish</name>
    <dbReference type="NCBI Taxonomy" id="7764"/>
    <lineage>
        <taxon>Eukaryota</taxon>
        <taxon>Metazoa</taxon>
        <taxon>Chordata</taxon>
        <taxon>Craniata</taxon>
        <taxon>Vertebrata</taxon>
        <taxon>Cyclostomata</taxon>
        <taxon>Myxini</taxon>
        <taxon>Myxiniformes</taxon>
        <taxon>Myxinidae</taxon>
        <taxon>Eptatretinae</taxon>
        <taxon>Eptatretus</taxon>
    </lineage>
</organism>
<evidence type="ECO:0000256" key="2">
    <source>
        <dbReference type="ARBA" id="ARBA00022553"/>
    </source>
</evidence>
<reference evidence="11" key="2">
    <citation type="submission" date="2025-09" db="UniProtKB">
        <authorList>
            <consortium name="Ensembl"/>
        </authorList>
    </citation>
    <scope>IDENTIFICATION</scope>
</reference>
<keyword evidence="4 10" id="KW-0106">Calcium</keyword>
<dbReference type="GO" id="GO:0005544">
    <property type="term" value="F:calcium-dependent phospholipid binding"/>
    <property type="evidence" value="ECO:0007669"/>
    <property type="project" value="UniProtKB-KW"/>
</dbReference>
<dbReference type="GO" id="GO:0001786">
    <property type="term" value="F:phosphatidylserine binding"/>
    <property type="evidence" value="ECO:0007669"/>
    <property type="project" value="TreeGrafter"/>
</dbReference>
<dbReference type="GeneTree" id="ENSGT00940000156914"/>
<dbReference type="Ensembl" id="ENSEBUT00000001997.1">
    <property type="protein sequence ID" value="ENSEBUP00000001666.1"/>
    <property type="gene ID" value="ENSEBUG00000001379.1"/>
</dbReference>
<dbReference type="FunFam" id="1.10.220.10:FF:000002">
    <property type="entry name" value="Annexin"/>
    <property type="match status" value="1"/>
</dbReference>
<evidence type="ECO:0000256" key="5">
    <source>
        <dbReference type="ARBA" id="ARBA00022990"/>
    </source>
</evidence>
<dbReference type="SUPFAM" id="SSF47874">
    <property type="entry name" value="Annexin"/>
    <property type="match status" value="1"/>
</dbReference>
<dbReference type="SMART" id="SM00335">
    <property type="entry name" value="ANX"/>
    <property type="match status" value="4"/>
</dbReference>